<evidence type="ECO:0008006" key="3">
    <source>
        <dbReference type="Google" id="ProtNLM"/>
    </source>
</evidence>
<comment type="caution">
    <text evidence="1">The sequence shown here is derived from an EMBL/GenBank/DDBJ whole genome shotgun (WGS) entry which is preliminary data.</text>
</comment>
<sequence>MFKKHVPIFCTHPFRNGIAYQGFKQLESELELRGHNSDLIKQKFRKVL</sequence>
<evidence type="ECO:0000313" key="2">
    <source>
        <dbReference type="Proteomes" id="UP000199663"/>
    </source>
</evidence>
<accession>A0A1H3PUG2</accession>
<dbReference type="EMBL" id="FNQC01000005">
    <property type="protein sequence ID" value="SDZ04686.1"/>
    <property type="molecule type" value="Genomic_DNA"/>
</dbReference>
<keyword evidence="2" id="KW-1185">Reference proteome</keyword>
<gene>
    <name evidence="1" type="ORF">SAMN05444412_10524</name>
</gene>
<dbReference type="Proteomes" id="UP000199663">
    <property type="component" value="Unassembled WGS sequence"/>
</dbReference>
<proteinExistence type="predicted"/>
<name>A0A1H3PUG2_9BACT</name>
<evidence type="ECO:0000313" key="1">
    <source>
        <dbReference type="EMBL" id="SDZ04686.1"/>
    </source>
</evidence>
<reference evidence="1 2" key="1">
    <citation type="submission" date="2016-10" db="EMBL/GenBank/DDBJ databases">
        <authorList>
            <person name="Varghese N."/>
            <person name="Submissions S."/>
        </authorList>
    </citation>
    <scope>NUCLEOTIDE SEQUENCE [LARGE SCALE GENOMIC DNA]</scope>
    <source>
        <strain evidence="1 2">DSM 17997</strain>
    </source>
</reference>
<protein>
    <recommendedName>
        <fullName evidence="3">Transposase</fullName>
    </recommendedName>
</protein>
<organism evidence="1 2">
    <name type="scientific">Rhodonellum ikkaensis</name>
    <dbReference type="NCBI Taxonomy" id="336829"/>
    <lineage>
        <taxon>Bacteria</taxon>
        <taxon>Pseudomonadati</taxon>
        <taxon>Bacteroidota</taxon>
        <taxon>Cytophagia</taxon>
        <taxon>Cytophagales</taxon>
        <taxon>Cytophagaceae</taxon>
        <taxon>Rhodonellum</taxon>
    </lineage>
</organism>